<evidence type="ECO:0000313" key="2">
    <source>
        <dbReference type="EMBL" id="TXC63038.1"/>
    </source>
</evidence>
<evidence type="ECO:0000256" key="1">
    <source>
        <dbReference type="SAM" id="SignalP"/>
    </source>
</evidence>
<accession>A0A5C6TTL9</accession>
<reference evidence="2 3" key="1">
    <citation type="journal article" date="2015" name="J. Microbiol.">
        <title>Sphingosinicella ginsenosidimutans sp. nov., with ginsenoside converting activity.</title>
        <authorList>
            <person name="Kim J.K."/>
            <person name="Kang M.S."/>
            <person name="Park S.C."/>
            <person name="Kim K.M."/>
            <person name="Choi K."/>
            <person name="Yoon M.H."/>
            <person name="Im W.T."/>
        </authorList>
    </citation>
    <scope>NUCLEOTIDE SEQUENCE [LARGE SCALE GENOMIC DNA]</scope>
    <source>
        <strain evidence="2 3">BS-11</strain>
    </source>
</reference>
<dbReference type="OrthoDB" id="7472823at2"/>
<dbReference type="PROSITE" id="PS51257">
    <property type="entry name" value="PROKAR_LIPOPROTEIN"/>
    <property type="match status" value="1"/>
</dbReference>
<dbReference type="EMBL" id="VOQQ01000001">
    <property type="protein sequence ID" value="TXC63038.1"/>
    <property type="molecule type" value="Genomic_DNA"/>
</dbReference>
<evidence type="ECO:0000313" key="3">
    <source>
        <dbReference type="Proteomes" id="UP000321249"/>
    </source>
</evidence>
<protein>
    <submittedName>
        <fullName evidence="2">Uncharacterized protein</fullName>
    </submittedName>
</protein>
<sequence length="119" mass="11685">MIRTVAAAAAALVLAACNSSPPPVAPVNEADSAAASGNQIAALPEGSRNGVFIRAIRDANQDCQHVDSSEPAAPQRGNPAWTAHCDNGATYTIVLTGNGGATVVNGAVAPAPGAAANTQ</sequence>
<feature type="signal peptide" evidence="1">
    <location>
        <begin position="1"/>
        <end position="25"/>
    </location>
</feature>
<organism evidence="2 3">
    <name type="scientific">Allosphingosinicella ginsenosidimutans</name>
    <dbReference type="NCBI Taxonomy" id="1176539"/>
    <lineage>
        <taxon>Bacteria</taxon>
        <taxon>Pseudomonadati</taxon>
        <taxon>Pseudomonadota</taxon>
        <taxon>Alphaproteobacteria</taxon>
        <taxon>Sphingomonadales</taxon>
        <taxon>Sphingomonadaceae</taxon>
        <taxon>Allosphingosinicella</taxon>
    </lineage>
</organism>
<keyword evidence="1" id="KW-0732">Signal</keyword>
<gene>
    <name evidence="2" type="ORF">FRZ32_04770</name>
</gene>
<dbReference type="Proteomes" id="UP000321249">
    <property type="component" value="Unassembled WGS sequence"/>
</dbReference>
<dbReference type="AlphaFoldDB" id="A0A5C6TTL9"/>
<keyword evidence="3" id="KW-1185">Reference proteome</keyword>
<name>A0A5C6TTL9_9SPHN</name>
<feature type="chain" id="PRO_5023034487" evidence="1">
    <location>
        <begin position="26"/>
        <end position="119"/>
    </location>
</feature>
<comment type="caution">
    <text evidence="2">The sequence shown here is derived from an EMBL/GenBank/DDBJ whole genome shotgun (WGS) entry which is preliminary data.</text>
</comment>
<proteinExistence type="predicted"/>
<dbReference type="RefSeq" id="WP_147042439.1">
    <property type="nucleotide sequence ID" value="NZ_BAABIR010000002.1"/>
</dbReference>